<dbReference type="GO" id="GO:0016787">
    <property type="term" value="F:hydrolase activity"/>
    <property type="evidence" value="ECO:0007669"/>
    <property type="project" value="UniProtKB-KW"/>
</dbReference>
<dbReference type="EMBL" id="JAVRBG010000021">
    <property type="protein sequence ID" value="MDT0295837.1"/>
    <property type="molecule type" value="Genomic_DNA"/>
</dbReference>
<dbReference type="Gene3D" id="3.40.710.10">
    <property type="entry name" value="DD-peptidase/beta-lactamase superfamily"/>
    <property type="match status" value="1"/>
</dbReference>
<dbReference type="RefSeq" id="WP_311402764.1">
    <property type="nucleotide sequence ID" value="NZ_JAVRBG010000021.1"/>
</dbReference>
<evidence type="ECO:0000313" key="4">
    <source>
        <dbReference type="EMBL" id="MDT0295837.1"/>
    </source>
</evidence>
<gene>
    <name evidence="4" type="ORF">RLT85_14485</name>
</gene>
<evidence type="ECO:0000256" key="1">
    <source>
        <dbReference type="ARBA" id="ARBA00004370"/>
    </source>
</evidence>
<dbReference type="PANTHER" id="PTHR46825:SF11">
    <property type="entry name" value="PENICILLIN-BINDING PROTEIN 4"/>
    <property type="match status" value="1"/>
</dbReference>
<sequence>MNKILLTILGILLIISCKQKPNTAKEIADNQPIKDSLTLGIKNLNKDYFNGLGVAIVDSTGILYEKGIGFADIKSKKPYTINTIQPIASVSKTFIGISLMKAQEKGLLNLDDPINKYLPFEVQNPNFPNEPITIRQLATHTSTIIDTENYMSKSYVLKDKIDSTITKNENIPQSFNPSDTKIPLSEFLKNYLSKDGKWYNKSAFSKNKPGQLYEYTNVGATLAAYIIEIALNQSYSDFTTEYILKPLEMKNSGWNYNDVIFDNVSTLYSDTKTEVPYYSLITYPDGGFLTTINDLSKYLNELIKGYSGSGKILSKNSYNELFKPQLKEENFAERNTNNPYNDEYNLGIFMGISAMNNFGHTGGDPGVSSIMFFNPKERTGRVLLINTNINNQEEVNAYYGIFNKLEEYSKKLTE</sequence>
<dbReference type="InterPro" id="IPR001466">
    <property type="entry name" value="Beta-lactam-related"/>
</dbReference>
<keyword evidence="4" id="KW-0378">Hydrolase</keyword>
<comment type="caution">
    <text evidence="4">The sequence shown here is derived from an EMBL/GenBank/DDBJ whole genome shotgun (WGS) entry which is preliminary data.</text>
</comment>
<organism evidence="4 5">
    <name type="scientific">Mesonia ostreae</name>
    <dbReference type="NCBI Taxonomy" id="861110"/>
    <lineage>
        <taxon>Bacteria</taxon>
        <taxon>Pseudomonadati</taxon>
        <taxon>Bacteroidota</taxon>
        <taxon>Flavobacteriia</taxon>
        <taxon>Flavobacteriales</taxon>
        <taxon>Flavobacteriaceae</taxon>
        <taxon>Mesonia</taxon>
    </lineage>
</organism>
<proteinExistence type="predicted"/>
<dbReference type="EC" id="3.1.1.103" evidence="4"/>
<dbReference type="Pfam" id="PF00144">
    <property type="entry name" value="Beta-lactamase"/>
    <property type="match status" value="1"/>
</dbReference>
<evidence type="ECO:0000313" key="5">
    <source>
        <dbReference type="Proteomes" id="UP001182991"/>
    </source>
</evidence>
<dbReference type="PANTHER" id="PTHR46825">
    <property type="entry name" value="D-ALANYL-D-ALANINE-CARBOXYPEPTIDASE/ENDOPEPTIDASE AMPH"/>
    <property type="match status" value="1"/>
</dbReference>
<reference evidence="5" key="1">
    <citation type="submission" date="2023-07" db="EMBL/GenBank/DDBJ databases">
        <title>Isolating and identifying novel microbial strains from the Mariana Trench.</title>
        <authorList>
            <person name="Fu H."/>
        </authorList>
    </citation>
    <scope>NUCLEOTIDE SEQUENCE [LARGE SCALE GENOMIC DNA]</scope>
    <source>
        <strain evidence="5">T-y2</strain>
    </source>
</reference>
<dbReference type="SUPFAM" id="SSF56601">
    <property type="entry name" value="beta-lactamase/transpeptidase-like"/>
    <property type="match status" value="1"/>
</dbReference>
<dbReference type="InterPro" id="IPR012338">
    <property type="entry name" value="Beta-lactam/transpept-like"/>
</dbReference>
<evidence type="ECO:0000259" key="3">
    <source>
        <dbReference type="Pfam" id="PF00144"/>
    </source>
</evidence>
<dbReference type="PROSITE" id="PS51257">
    <property type="entry name" value="PROKAR_LIPOPROTEIN"/>
    <property type="match status" value="1"/>
</dbReference>
<dbReference type="Proteomes" id="UP001182991">
    <property type="component" value="Unassembled WGS sequence"/>
</dbReference>
<name>A0ABU2KM86_9FLAO</name>
<evidence type="ECO:0000256" key="2">
    <source>
        <dbReference type="ARBA" id="ARBA00023136"/>
    </source>
</evidence>
<protein>
    <submittedName>
        <fullName evidence="4">Serine hydrolase domain-containing protein</fullName>
        <ecNumber evidence="4">3.1.1.103</ecNumber>
    </submittedName>
</protein>
<accession>A0ABU2KM86</accession>
<feature type="domain" description="Beta-lactamase-related" evidence="3">
    <location>
        <begin position="49"/>
        <end position="401"/>
    </location>
</feature>
<dbReference type="InterPro" id="IPR050491">
    <property type="entry name" value="AmpC-like"/>
</dbReference>
<keyword evidence="2" id="KW-0472">Membrane</keyword>
<comment type="subcellular location">
    <subcellularLocation>
        <location evidence="1">Membrane</location>
    </subcellularLocation>
</comment>
<keyword evidence="5" id="KW-1185">Reference proteome</keyword>